<dbReference type="CDD" id="cd00093">
    <property type="entry name" value="HTH_XRE"/>
    <property type="match status" value="1"/>
</dbReference>
<accession>A0A1E3SHG8</accession>
<evidence type="ECO:0000313" key="1">
    <source>
        <dbReference type="EMBL" id="ODR01606.1"/>
    </source>
</evidence>
<keyword evidence="2" id="KW-1185">Reference proteome</keyword>
<evidence type="ECO:0000313" key="2">
    <source>
        <dbReference type="Proteomes" id="UP000094224"/>
    </source>
</evidence>
<dbReference type="SUPFAM" id="SSF47413">
    <property type="entry name" value="lambda repressor-like DNA-binding domains"/>
    <property type="match status" value="1"/>
</dbReference>
<dbReference type="Proteomes" id="UP000094224">
    <property type="component" value="Unassembled WGS sequence"/>
</dbReference>
<dbReference type="AlphaFoldDB" id="A0A1E3SHG8"/>
<dbReference type="InterPro" id="IPR010982">
    <property type="entry name" value="Lambda_DNA-bd_dom_sf"/>
</dbReference>
<dbReference type="Gene3D" id="1.10.260.40">
    <property type="entry name" value="lambda repressor-like DNA-binding domains"/>
    <property type="match status" value="1"/>
</dbReference>
<proteinExistence type="predicted"/>
<dbReference type="GO" id="GO:0003677">
    <property type="term" value="F:DNA binding"/>
    <property type="evidence" value="ECO:0007669"/>
    <property type="project" value="InterPro"/>
</dbReference>
<gene>
    <name evidence="1" type="ORF">BHQ21_23360</name>
</gene>
<dbReference type="EMBL" id="MIHC01000056">
    <property type="protein sequence ID" value="ODR01606.1"/>
    <property type="molecule type" value="Genomic_DNA"/>
</dbReference>
<reference evidence="2" key="1">
    <citation type="submission" date="2016-09" db="EMBL/GenBank/DDBJ databases">
        <authorList>
            <person name="Greninger A.L."/>
            <person name="Jerome K.R."/>
            <person name="Mcnair B."/>
            <person name="Wallis C."/>
            <person name="Fang F."/>
        </authorList>
    </citation>
    <scope>NUCLEOTIDE SEQUENCE [LARGE SCALE GENOMIC DNA]</scope>
    <source>
        <strain evidence="2">BC1_M4</strain>
    </source>
</reference>
<dbReference type="RefSeq" id="WP_069402667.1">
    <property type="nucleotide sequence ID" value="NZ_MIHC01000056.1"/>
</dbReference>
<name>A0A1E3SHG8_9MYCO</name>
<comment type="caution">
    <text evidence="1">The sequence shown here is derived from an EMBL/GenBank/DDBJ whole genome shotgun (WGS) entry which is preliminary data.</text>
</comment>
<organism evidence="1 2">
    <name type="scientific">Mycobacterium sherrisii</name>
    <dbReference type="NCBI Taxonomy" id="243061"/>
    <lineage>
        <taxon>Bacteria</taxon>
        <taxon>Bacillati</taxon>
        <taxon>Actinomycetota</taxon>
        <taxon>Actinomycetes</taxon>
        <taxon>Mycobacteriales</taxon>
        <taxon>Mycobacteriaceae</taxon>
        <taxon>Mycobacterium</taxon>
        <taxon>Mycobacterium simiae complex</taxon>
    </lineage>
</organism>
<protein>
    <submittedName>
        <fullName evidence="1">Uncharacterized protein</fullName>
    </submittedName>
</protein>
<sequence>MPNVDPLAKAWQESLSKRVGDAVLLRRKALGMTAESLAERARGLGYPISRVAVTKIEGNKRAGKLDVAELLVLAVALEIPPALLLFPGWPDGTVDAVPGNDVPVQTARGWLCGDALLPVPLPAGMKAAGVTGNRNARINAGINLVRAVNNRSAAVAQRDELTRKAFTEGTPAAVATNLLKIIGDLNDSMPALDDEIADAEAKLWGRDDA</sequence>
<dbReference type="InterPro" id="IPR001387">
    <property type="entry name" value="Cro/C1-type_HTH"/>
</dbReference>